<proteinExistence type="predicted"/>
<organism evidence="1 2">
    <name type="scientific">Trueperella pecoris</name>
    <dbReference type="NCBI Taxonomy" id="2733571"/>
    <lineage>
        <taxon>Bacteria</taxon>
        <taxon>Bacillati</taxon>
        <taxon>Actinomycetota</taxon>
        <taxon>Actinomycetes</taxon>
        <taxon>Actinomycetales</taxon>
        <taxon>Actinomycetaceae</taxon>
        <taxon>Trueperella</taxon>
    </lineage>
</organism>
<protein>
    <submittedName>
        <fullName evidence="1">Uncharacterized protein</fullName>
    </submittedName>
</protein>
<reference evidence="1 2" key="1">
    <citation type="submission" date="2020-10" db="EMBL/GenBank/DDBJ databases">
        <title>Trueperella pecoris sp. nov. isolated from bovine and porcine specimens.</title>
        <authorList>
            <person name="Schoenecker L."/>
            <person name="Schnydrig P."/>
            <person name="Brodard I."/>
            <person name="Thomann A."/>
            <person name="Hemphill A."/>
            <person name="Rodriguez-Campos S."/>
            <person name="Perreten V."/>
            <person name="Jores J."/>
            <person name="Kittl S."/>
        </authorList>
    </citation>
    <scope>NUCLEOTIDE SEQUENCE [LARGE SCALE GENOMIC DNA]</scope>
    <source>
        <strain evidence="1 2">15A0121</strain>
    </source>
</reference>
<dbReference type="InterPro" id="IPR046609">
    <property type="entry name" value="DUF6668"/>
</dbReference>
<dbReference type="Proteomes" id="UP000595053">
    <property type="component" value="Chromosome"/>
</dbReference>
<dbReference type="AlphaFoldDB" id="A0A7M1QVF1"/>
<name>A0A7M1QVF1_9ACTO</name>
<gene>
    <name evidence="1" type="ORF">INS88_09480</name>
</gene>
<sequence>MSVAENPWIDGEVELTVVEPPQKIEPPTWSVVAGISPEDAGACALPVVLSDHHEDIVLVGAHGGAGTSTLAQLTGLIDGGHRWPVSAPVANRVLVVARTHMAGLQAAQAAALRVYSGAVRGVEVVGAVLVADVPGRRLPRQLSEVMRAVKAAYPKAIEVGWIDDLRFGVVPDRFSRPVSRAIEEMQTLNKAGQE</sequence>
<accession>A0A7M1QVF1</accession>
<evidence type="ECO:0000313" key="1">
    <source>
        <dbReference type="EMBL" id="QOR45474.1"/>
    </source>
</evidence>
<evidence type="ECO:0000313" key="2">
    <source>
        <dbReference type="Proteomes" id="UP000595053"/>
    </source>
</evidence>
<dbReference type="Pfam" id="PF20373">
    <property type="entry name" value="DUF6668"/>
    <property type="match status" value="1"/>
</dbReference>
<keyword evidence="2" id="KW-1185">Reference proteome</keyword>
<dbReference type="EMBL" id="CP063213">
    <property type="protein sequence ID" value="QOR45474.1"/>
    <property type="molecule type" value="Genomic_DNA"/>
</dbReference>